<evidence type="ECO:0000256" key="6">
    <source>
        <dbReference type="SAM" id="Coils"/>
    </source>
</evidence>
<evidence type="ECO:0000313" key="8">
    <source>
        <dbReference type="EMBL" id="RYR24294.1"/>
    </source>
</evidence>
<feature type="region of interest" description="Disordered" evidence="7">
    <location>
        <begin position="94"/>
        <end position="116"/>
    </location>
</feature>
<protein>
    <recommendedName>
        <fullName evidence="5">FRIGIDA-like protein</fullName>
    </recommendedName>
</protein>
<dbReference type="Gene3D" id="1.20.5.170">
    <property type="match status" value="1"/>
</dbReference>
<keyword evidence="4 5" id="KW-0287">Flowering</keyword>
<dbReference type="InterPro" id="IPR012474">
    <property type="entry name" value="Frigida"/>
</dbReference>
<keyword evidence="6" id="KW-0175">Coiled coil</keyword>
<dbReference type="PANTHER" id="PTHR31791:SF37">
    <property type="entry name" value="A_TM021B04.7 PROTEIN"/>
    <property type="match status" value="1"/>
</dbReference>
<keyword evidence="2 5" id="KW-0217">Developmental protein</keyword>
<reference evidence="8 9" key="1">
    <citation type="submission" date="2019-01" db="EMBL/GenBank/DDBJ databases">
        <title>Sequencing of cultivated peanut Arachis hypogaea provides insights into genome evolution and oil improvement.</title>
        <authorList>
            <person name="Chen X."/>
        </authorList>
    </citation>
    <scope>NUCLEOTIDE SEQUENCE [LARGE SCALE GENOMIC DNA]</scope>
    <source>
        <strain evidence="9">cv. Fuhuasheng</strain>
        <strain evidence="8">GDAAS-fuhuasheng2018</strain>
        <tissue evidence="8">Leaves</tissue>
    </source>
</reference>
<evidence type="ECO:0000256" key="4">
    <source>
        <dbReference type="ARBA" id="ARBA00023089"/>
    </source>
</evidence>
<evidence type="ECO:0000313" key="9">
    <source>
        <dbReference type="Proteomes" id="UP000289738"/>
    </source>
</evidence>
<dbReference type="GO" id="GO:0030154">
    <property type="term" value="P:cell differentiation"/>
    <property type="evidence" value="ECO:0007669"/>
    <property type="project" value="UniProtKB-KW"/>
</dbReference>
<feature type="coiled-coil region" evidence="6">
    <location>
        <begin position="324"/>
        <end position="564"/>
    </location>
</feature>
<dbReference type="Pfam" id="PF07899">
    <property type="entry name" value="Frigida"/>
    <property type="match status" value="1"/>
</dbReference>
<name>A0A445ACR0_ARAHY</name>
<dbReference type="EMBL" id="SDMP01000012">
    <property type="protein sequence ID" value="RYR24294.1"/>
    <property type="molecule type" value="Genomic_DNA"/>
</dbReference>
<dbReference type="GO" id="GO:0009908">
    <property type="term" value="P:flower development"/>
    <property type="evidence" value="ECO:0007669"/>
    <property type="project" value="UniProtKB-KW"/>
</dbReference>
<feature type="compositionally biased region" description="Polar residues" evidence="7">
    <location>
        <begin position="594"/>
        <end position="616"/>
    </location>
</feature>
<proteinExistence type="inferred from homology"/>
<evidence type="ECO:0000256" key="1">
    <source>
        <dbReference type="ARBA" id="ARBA00008956"/>
    </source>
</evidence>
<dbReference type="SMR" id="A0A445ACR0"/>
<gene>
    <name evidence="8" type="ORF">Ahy_B02g057791</name>
</gene>
<sequence length="872" mass="101623">MSIEGKHVCEDQVAAGVPRPPIRFRLHHGSRTSSTSGKYDSSFCKTAFSELVEEATQDGSCVSDKKRFLEQDLDAESPLQSLVKKLKVLDSDASNKTVPVPGISEQNVEDPDSQKKKKPLFKIVRRVAENKGGSPSFVEEKRKNSGSGSEFSKAFAELDLVEKKHDQLQITKCQSKREYKEQKLCSVDGGNKVLCEEPERKTQVDTIQGELNSYSRDLDLKKSECEAIQRCIKRHNIELKSKKEQLSSIEKLIAECAKHLKLKEEQCAMECDMVHKVVKQRDEIHRKKQRELEEYDDEICKMDVHLNLLGDLFRESDKQFVSTKKQLEERIKVLEVNENQLAKQMKGLELKERKFEGREKEFESKEKQFTCKVKQLREREEEFEGQVQELKSSRNKFECELKELQLKEEQIKRQVQQLKCKENQFEEHRKEFELKEKQLIGRENEFVLKKKQYDGQVKELTAKKKEFDAELEVHESRLKNFEGKLKEHQLKEALFESQVEELKSKENKFEEQTKELELKKEMLAQQMEKFKLEKMMFEIQLKELKSKEKQLDGEEKDLESKNNHFEGRLKEFEFKNKQYKALEKSYEVKKEQDNQPSSPSDGRSLQSLSNEQTNEVESCDNEVLAQLRSCPDPAKLILNILKNPIVPHCKMEDEVIAIDESQIFLLQQLMQLSPHIKPHVRDEAMELALNMKASMTRNIENPNMVLGFLQILSAYGLVSSFNGDEVFKHFEIISQHKQAVELFQMLGLKGKIFDLIENLIKNEKHIEAVRFICAYELEEKYQPIHLLEAHVSKAKLVCENSCNKTKFIEMKVKAMDKEIVGLGTVLRCMSENKLQYEDLLKVILNRILELERFKASSIVSDIMAFFQHCFDL</sequence>
<evidence type="ECO:0000256" key="2">
    <source>
        <dbReference type="ARBA" id="ARBA00022473"/>
    </source>
</evidence>
<organism evidence="8 9">
    <name type="scientific">Arachis hypogaea</name>
    <name type="common">Peanut</name>
    <dbReference type="NCBI Taxonomy" id="3818"/>
    <lineage>
        <taxon>Eukaryota</taxon>
        <taxon>Viridiplantae</taxon>
        <taxon>Streptophyta</taxon>
        <taxon>Embryophyta</taxon>
        <taxon>Tracheophyta</taxon>
        <taxon>Spermatophyta</taxon>
        <taxon>Magnoliopsida</taxon>
        <taxon>eudicotyledons</taxon>
        <taxon>Gunneridae</taxon>
        <taxon>Pentapetalae</taxon>
        <taxon>rosids</taxon>
        <taxon>fabids</taxon>
        <taxon>Fabales</taxon>
        <taxon>Fabaceae</taxon>
        <taxon>Papilionoideae</taxon>
        <taxon>50 kb inversion clade</taxon>
        <taxon>dalbergioids sensu lato</taxon>
        <taxon>Dalbergieae</taxon>
        <taxon>Pterocarpus clade</taxon>
        <taxon>Arachis</taxon>
    </lineage>
</organism>
<feature type="region of interest" description="Disordered" evidence="7">
    <location>
        <begin position="586"/>
        <end position="616"/>
    </location>
</feature>
<comment type="similarity">
    <text evidence="1 5">Belongs to the Frigida family.</text>
</comment>
<dbReference type="Gramene" id="arahy.Tifrunner.gnm2.ann2.Ah12g063400.1">
    <property type="protein sequence ID" value="arahy.Tifrunner.gnm2.ann2.Ah12g063400.1-CDS"/>
    <property type="gene ID" value="arahy.Tifrunner.gnm2.ann2.Ah12g063400"/>
</dbReference>
<keyword evidence="9" id="KW-1185">Reference proteome</keyword>
<evidence type="ECO:0000256" key="5">
    <source>
        <dbReference type="RuleBase" id="RU364012"/>
    </source>
</evidence>
<dbReference type="PANTHER" id="PTHR31791">
    <property type="entry name" value="FRIGIDA-LIKE PROTEIN 3-RELATED"/>
    <property type="match status" value="1"/>
</dbReference>
<comment type="caution">
    <text evidence="8">The sequence shown here is derived from an EMBL/GenBank/DDBJ whole genome shotgun (WGS) entry which is preliminary data.</text>
</comment>
<accession>A0A445ACR0</accession>
<evidence type="ECO:0000256" key="3">
    <source>
        <dbReference type="ARBA" id="ARBA00022782"/>
    </source>
</evidence>
<dbReference type="AlphaFoldDB" id="A0A445ACR0"/>
<keyword evidence="3 5" id="KW-0221">Differentiation</keyword>
<evidence type="ECO:0000256" key="7">
    <source>
        <dbReference type="SAM" id="MobiDB-lite"/>
    </source>
</evidence>
<dbReference type="SUPFAM" id="SSF57997">
    <property type="entry name" value="Tropomyosin"/>
    <property type="match status" value="1"/>
</dbReference>
<dbReference type="EMBL" id="SDMP01000012">
    <property type="protein sequence ID" value="RYR24293.1"/>
    <property type="molecule type" value="Genomic_DNA"/>
</dbReference>
<dbReference type="Proteomes" id="UP000289738">
    <property type="component" value="Chromosome B02"/>
</dbReference>